<dbReference type="EMBL" id="JAENHL010000007">
    <property type="protein sequence ID" value="MBK1868173.1"/>
    <property type="molecule type" value="Genomic_DNA"/>
</dbReference>
<organism evidence="1 2">
    <name type="scientific">Taklimakanibacter albus</name>
    <dbReference type="NCBI Taxonomy" id="2800327"/>
    <lineage>
        <taxon>Bacteria</taxon>
        <taxon>Pseudomonadati</taxon>
        <taxon>Pseudomonadota</taxon>
        <taxon>Alphaproteobacteria</taxon>
        <taxon>Hyphomicrobiales</taxon>
        <taxon>Aestuariivirgaceae</taxon>
        <taxon>Taklimakanibacter</taxon>
    </lineage>
</organism>
<name>A0ACC5R6G9_9HYPH</name>
<evidence type="ECO:0000313" key="1">
    <source>
        <dbReference type="EMBL" id="MBK1868173.1"/>
    </source>
</evidence>
<reference evidence="1" key="1">
    <citation type="submission" date="2021-01" db="EMBL/GenBank/DDBJ databases">
        <authorList>
            <person name="Sun Q."/>
        </authorList>
    </citation>
    <scope>NUCLEOTIDE SEQUENCE</scope>
    <source>
        <strain evidence="1">YIM B02566</strain>
    </source>
</reference>
<evidence type="ECO:0000313" key="2">
    <source>
        <dbReference type="Proteomes" id="UP000616151"/>
    </source>
</evidence>
<protein>
    <submittedName>
        <fullName evidence="1">BolA family transcriptional regulator</fullName>
    </submittedName>
</protein>
<keyword evidence="2" id="KW-1185">Reference proteome</keyword>
<sequence>MTLGPIGTQIKDKLSQAFRPQMLDVVDESHLHAGHAGSHPDGESHFRVKIVSEAFTGKSRVDTHRMVNETLKEDLRTRVHALAIQASAPK</sequence>
<accession>A0ACC5R6G9</accession>
<proteinExistence type="predicted"/>
<comment type="caution">
    <text evidence="1">The sequence shown here is derived from an EMBL/GenBank/DDBJ whole genome shotgun (WGS) entry which is preliminary data.</text>
</comment>
<gene>
    <name evidence="1" type="ORF">JHL16_17605</name>
</gene>
<dbReference type="Proteomes" id="UP000616151">
    <property type="component" value="Unassembled WGS sequence"/>
</dbReference>